<proteinExistence type="inferred from homology"/>
<dbReference type="Proteomes" id="UP001500631">
    <property type="component" value="Unassembled WGS sequence"/>
</dbReference>
<protein>
    <submittedName>
        <fullName evidence="7">MetQ/NlpA family ABC transporter substrate-binding protein</fullName>
    </submittedName>
</protein>
<dbReference type="RefSeq" id="WP_077926255.1">
    <property type="nucleotide sequence ID" value="NZ_BAABKE010000001.1"/>
</dbReference>
<name>A0ABP9MH53_9GAMM</name>
<gene>
    <name evidence="7" type="ORF">GCM10023338_03060</name>
</gene>
<accession>A0ABP9MH53</accession>
<evidence type="ECO:0000256" key="3">
    <source>
        <dbReference type="ARBA" id="ARBA00022729"/>
    </source>
</evidence>
<evidence type="ECO:0000313" key="7">
    <source>
        <dbReference type="EMBL" id="GAA5094587.1"/>
    </source>
</evidence>
<keyword evidence="8" id="KW-1185">Reference proteome</keyword>
<evidence type="ECO:0000313" key="8">
    <source>
        <dbReference type="Proteomes" id="UP001500631"/>
    </source>
</evidence>
<sequence length="269" mass="29758">MKTSIKVVLGLLVSVVILVGCSKEDASDKIIKMGVSAGPYNELFDVAITPILEEKGYKVENIEFRSLLDSNIAMLEDGVDVVVAQHAGYMKVFNEQRGTDLVAIQKIPTVPAAVFSKRFNSLENVKEGMTVLIPMDASNAARAYGLLQKIGWIQLTEGLDLMRASKLDVVSNPYNLEIKEIDSTLIPRVLEEADFAVIPGSIVWQGKMDPSKALAHEALLPDLYLQVVVREKNKDAEWAKAIIEAYNSEEFKAYLSKNNPNNYWAVPKS</sequence>
<comment type="subcellular location">
    <subcellularLocation>
        <location evidence="1">Membrane</location>
        <topology evidence="1">Lipid-anchor</topology>
    </subcellularLocation>
</comment>
<keyword evidence="6" id="KW-0449">Lipoprotein</keyword>
<keyword evidence="4" id="KW-0472">Membrane</keyword>
<dbReference type="PROSITE" id="PS51257">
    <property type="entry name" value="PROKAR_LIPOPROTEIN"/>
    <property type="match status" value="1"/>
</dbReference>
<evidence type="ECO:0000256" key="6">
    <source>
        <dbReference type="ARBA" id="ARBA00023288"/>
    </source>
</evidence>
<comment type="caution">
    <text evidence="7">The sequence shown here is derived from an EMBL/GenBank/DDBJ whole genome shotgun (WGS) entry which is preliminary data.</text>
</comment>
<evidence type="ECO:0000256" key="2">
    <source>
        <dbReference type="ARBA" id="ARBA00008973"/>
    </source>
</evidence>
<dbReference type="PANTHER" id="PTHR30429:SF0">
    <property type="entry name" value="METHIONINE-BINDING LIPOPROTEIN METQ"/>
    <property type="match status" value="1"/>
</dbReference>
<dbReference type="PANTHER" id="PTHR30429">
    <property type="entry name" value="D-METHIONINE-BINDING LIPOPROTEIN METQ"/>
    <property type="match status" value="1"/>
</dbReference>
<reference evidence="8" key="1">
    <citation type="journal article" date="2019" name="Int. J. Syst. Evol. Microbiol.">
        <title>The Global Catalogue of Microorganisms (GCM) 10K type strain sequencing project: providing services to taxonomists for standard genome sequencing and annotation.</title>
        <authorList>
            <consortium name="The Broad Institute Genomics Platform"/>
            <consortium name="The Broad Institute Genome Sequencing Center for Infectious Disease"/>
            <person name="Wu L."/>
            <person name="Ma J."/>
        </authorList>
    </citation>
    <scope>NUCLEOTIDE SEQUENCE [LARGE SCALE GENOMIC DNA]</scope>
    <source>
        <strain evidence="8">JCM 18424</strain>
    </source>
</reference>
<evidence type="ECO:0000256" key="1">
    <source>
        <dbReference type="ARBA" id="ARBA00004635"/>
    </source>
</evidence>
<organism evidence="7 8">
    <name type="scientific">Wohlfahrtiimonas larvae</name>
    <dbReference type="NCBI Taxonomy" id="1157986"/>
    <lineage>
        <taxon>Bacteria</taxon>
        <taxon>Pseudomonadati</taxon>
        <taxon>Pseudomonadota</taxon>
        <taxon>Gammaproteobacteria</taxon>
        <taxon>Cardiobacteriales</taxon>
        <taxon>Ignatzschineriaceae</taxon>
        <taxon>Wohlfahrtiimonas</taxon>
    </lineage>
</organism>
<keyword evidence="5" id="KW-0564">Palmitate</keyword>
<dbReference type="InterPro" id="IPR004872">
    <property type="entry name" value="Lipoprotein_NlpA"/>
</dbReference>
<keyword evidence="3" id="KW-0732">Signal</keyword>
<comment type="similarity">
    <text evidence="2">Belongs to the NlpA lipoprotein family.</text>
</comment>
<dbReference type="Pfam" id="PF03180">
    <property type="entry name" value="Lipoprotein_9"/>
    <property type="match status" value="1"/>
</dbReference>
<evidence type="ECO:0000256" key="5">
    <source>
        <dbReference type="ARBA" id="ARBA00023139"/>
    </source>
</evidence>
<dbReference type="SUPFAM" id="SSF53850">
    <property type="entry name" value="Periplasmic binding protein-like II"/>
    <property type="match status" value="1"/>
</dbReference>
<dbReference type="Gene3D" id="3.40.190.10">
    <property type="entry name" value="Periplasmic binding protein-like II"/>
    <property type="match status" value="2"/>
</dbReference>
<dbReference type="EMBL" id="BAABKE010000001">
    <property type="protein sequence ID" value="GAA5094587.1"/>
    <property type="molecule type" value="Genomic_DNA"/>
</dbReference>
<evidence type="ECO:0000256" key="4">
    <source>
        <dbReference type="ARBA" id="ARBA00023136"/>
    </source>
</evidence>